<organism evidence="2">
    <name type="scientific">Brachypodium distachyon</name>
    <name type="common">Purple false brome</name>
    <name type="synonym">Trachynia distachya</name>
    <dbReference type="NCBI Taxonomy" id="15368"/>
    <lineage>
        <taxon>Eukaryota</taxon>
        <taxon>Viridiplantae</taxon>
        <taxon>Streptophyta</taxon>
        <taxon>Embryophyta</taxon>
        <taxon>Tracheophyta</taxon>
        <taxon>Spermatophyta</taxon>
        <taxon>Magnoliopsida</taxon>
        <taxon>Liliopsida</taxon>
        <taxon>Poales</taxon>
        <taxon>Poaceae</taxon>
        <taxon>BOP clade</taxon>
        <taxon>Pooideae</taxon>
        <taxon>Stipodae</taxon>
        <taxon>Brachypodieae</taxon>
        <taxon>Brachypodium</taxon>
    </lineage>
</organism>
<feature type="region of interest" description="Disordered" evidence="1">
    <location>
        <begin position="1"/>
        <end position="112"/>
    </location>
</feature>
<dbReference type="EMBL" id="CM000880">
    <property type="protein sequence ID" value="PNT76165.1"/>
    <property type="molecule type" value="Genomic_DNA"/>
</dbReference>
<accession>A0A2K2DPG1</accession>
<dbReference type="Gramene" id="PNT76165">
    <property type="protein sequence ID" value="PNT76165"/>
    <property type="gene ID" value="BRADI_1g45193v3"/>
</dbReference>
<gene>
    <name evidence="2" type="ORF">BRADI_1g45193v3</name>
</gene>
<sequence>MTCGGSARQPAAVARRPAARGGAATGRGRQRHGNPQRWAARRPAAGASGYRQRGRRPAAEAVRSRAAGGGAATGSRRRHGDLQQGCRGGDLQRQRASPCSGGTRICGGRDLQPRPRIDLQRQQPPAMTAHQSAASARRRHPTAVAHGSPVLSFSCPCLVKNKEVRISLFYTEEIPQF</sequence>
<reference evidence="2 3" key="1">
    <citation type="journal article" date="2010" name="Nature">
        <title>Genome sequencing and analysis of the model grass Brachypodium distachyon.</title>
        <authorList>
            <consortium name="International Brachypodium Initiative"/>
        </authorList>
    </citation>
    <scope>NUCLEOTIDE SEQUENCE [LARGE SCALE GENOMIC DNA]</scope>
    <source>
        <strain evidence="2 3">Bd21</strain>
    </source>
</reference>
<dbReference type="EnsemblPlants" id="PNT76165">
    <property type="protein sequence ID" value="PNT76165"/>
    <property type="gene ID" value="BRADI_1g45193v3"/>
</dbReference>
<keyword evidence="4" id="KW-1185">Reference proteome</keyword>
<protein>
    <submittedName>
        <fullName evidence="2 3">Uncharacterized protein</fullName>
    </submittedName>
</protein>
<dbReference type="Proteomes" id="UP000008810">
    <property type="component" value="Chromosome 1"/>
</dbReference>
<evidence type="ECO:0000313" key="2">
    <source>
        <dbReference type="EMBL" id="PNT76165.1"/>
    </source>
</evidence>
<evidence type="ECO:0000256" key="1">
    <source>
        <dbReference type="SAM" id="MobiDB-lite"/>
    </source>
</evidence>
<name>A0A2K2DPG1_BRADI</name>
<reference evidence="2" key="2">
    <citation type="submission" date="2017-06" db="EMBL/GenBank/DDBJ databases">
        <title>WGS assembly of Brachypodium distachyon.</title>
        <authorList>
            <consortium name="The International Brachypodium Initiative"/>
            <person name="Lucas S."/>
            <person name="Harmon-Smith M."/>
            <person name="Lail K."/>
            <person name="Tice H."/>
            <person name="Grimwood J."/>
            <person name="Bruce D."/>
            <person name="Barry K."/>
            <person name="Shu S."/>
            <person name="Lindquist E."/>
            <person name="Wang M."/>
            <person name="Pitluck S."/>
            <person name="Vogel J.P."/>
            <person name="Garvin D.F."/>
            <person name="Mockler T.C."/>
            <person name="Schmutz J."/>
            <person name="Rokhsar D."/>
            <person name="Bevan M.W."/>
        </authorList>
    </citation>
    <scope>NUCLEOTIDE SEQUENCE</scope>
    <source>
        <strain evidence="2">Bd21</strain>
    </source>
</reference>
<dbReference type="AlphaFoldDB" id="A0A2K2DPG1"/>
<evidence type="ECO:0000313" key="3">
    <source>
        <dbReference type="EnsemblPlants" id="PNT76165"/>
    </source>
</evidence>
<dbReference type="InParanoid" id="A0A2K2DPG1"/>
<feature type="compositionally biased region" description="Low complexity" evidence="1">
    <location>
        <begin position="7"/>
        <end position="22"/>
    </location>
</feature>
<proteinExistence type="predicted"/>
<evidence type="ECO:0000313" key="4">
    <source>
        <dbReference type="Proteomes" id="UP000008810"/>
    </source>
</evidence>
<reference evidence="3" key="3">
    <citation type="submission" date="2018-08" db="UniProtKB">
        <authorList>
            <consortium name="EnsemblPlants"/>
        </authorList>
    </citation>
    <scope>IDENTIFICATION</scope>
    <source>
        <strain evidence="3">cv. Bd21</strain>
    </source>
</reference>